<sequence length="392" mass="42339">MRTILFDPVNGAAGDMITGALLAAGADREAVIRAMASLVQIPETSIVTRCGIQATYVKTHAKEGSRTLEEVLARLRRSDATEDVKEMAARVFTRIHNAETRVHGDHAHFHEVGADDAIADVIGACTALLSLAPDAVAILPLPLGRGTIRSAHGIMPVPAPATAYIFEESGLLTRRTDEETGELVTPTGAALLAEFRRSFAEGDENGTIAAVGYGAGTRNPKDRPNVLRVMILESNESLPVVDILETNVDDVDGEVIAHTISRLHREGARDASAAPIIMKKGRPGHLIRVICRTEDSERLAKIMAEELGTLGVRCIPSVHRFIADRRVLSVRIPEGDEIGVKIGYSKGNIISVKAEFDAVAAAAERNGLSVRDVKKRAEEIAYRELEEWRMGE</sequence>
<organism evidence="3 4">
    <name type="scientific">Methanocalculus taiwanensis</name>
    <dbReference type="NCBI Taxonomy" id="106207"/>
    <lineage>
        <taxon>Archaea</taxon>
        <taxon>Methanobacteriati</taxon>
        <taxon>Methanobacteriota</taxon>
        <taxon>Stenosarchaea group</taxon>
        <taxon>Methanomicrobia</taxon>
        <taxon>Methanomicrobiales</taxon>
        <taxon>Methanocalculaceae</taxon>
        <taxon>Methanocalculus</taxon>
    </lineage>
</organism>
<dbReference type="GO" id="GO:0016829">
    <property type="term" value="F:lyase activity"/>
    <property type="evidence" value="ECO:0007669"/>
    <property type="project" value="UniProtKB-UniRule"/>
</dbReference>
<protein>
    <recommendedName>
        <fullName evidence="2">Putative nickel insertion protein</fullName>
    </recommendedName>
</protein>
<name>A0ABD4TKM7_9EURY</name>
<keyword evidence="2" id="KW-0456">Lyase</keyword>
<accession>A0ABD4TKM7</accession>
<comment type="similarity">
    <text evidence="2">Belongs to the LarC family.</text>
</comment>
<evidence type="ECO:0000313" key="4">
    <source>
        <dbReference type="Proteomes" id="UP001524383"/>
    </source>
</evidence>
<dbReference type="PANTHER" id="PTHR36566:SF1">
    <property type="entry name" value="PYRIDINIUM-3,5-BISTHIOCARBOXYLIC ACID MONONUCLEOTIDE NICKEL INSERTION PROTEIN"/>
    <property type="match status" value="1"/>
</dbReference>
<dbReference type="EMBL" id="VOTZ01000008">
    <property type="protein sequence ID" value="MCQ1538375.1"/>
    <property type="molecule type" value="Genomic_DNA"/>
</dbReference>
<keyword evidence="4" id="KW-1185">Reference proteome</keyword>
<gene>
    <name evidence="3" type="primary">larC</name>
    <name evidence="3" type="ORF">FTO68_05145</name>
</gene>
<evidence type="ECO:0000256" key="2">
    <source>
        <dbReference type="HAMAP-Rule" id="MF_01074"/>
    </source>
</evidence>
<dbReference type="RefSeq" id="WP_255332317.1">
    <property type="nucleotide sequence ID" value="NZ_VOTZ01000008.1"/>
</dbReference>
<dbReference type="Gene3D" id="3.30.70.1380">
    <property type="entry name" value="Transcriptional regulatory protein pf0864 domain like"/>
    <property type="match status" value="1"/>
</dbReference>
<dbReference type="Gene3D" id="3.10.20.300">
    <property type="entry name" value="mk0293 like domain"/>
    <property type="match status" value="1"/>
</dbReference>
<evidence type="ECO:0000313" key="3">
    <source>
        <dbReference type="EMBL" id="MCQ1538375.1"/>
    </source>
</evidence>
<evidence type="ECO:0000256" key="1">
    <source>
        <dbReference type="ARBA" id="ARBA00022596"/>
    </source>
</evidence>
<keyword evidence="1 2" id="KW-0533">Nickel</keyword>
<dbReference type="HAMAP" id="MF_01074">
    <property type="entry name" value="LarC"/>
    <property type="match status" value="1"/>
</dbReference>
<dbReference type="PANTHER" id="PTHR36566">
    <property type="entry name" value="NICKEL INSERTION PROTEIN-RELATED"/>
    <property type="match status" value="1"/>
</dbReference>
<dbReference type="InterPro" id="IPR002822">
    <property type="entry name" value="Ni_insertion"/>
</dbReference>
<dbReference type="NCBIfam" id="TIGR00299">
    <property type="entry name" value="nickel pincer cofactor biosynthesis protein LarC"/>
    <property type="match status" value="1"/>
</dbReference>
<proteinExistence type="inferred from homology"/>
<dbReference type="GO" id="GO:0016151">
    <property type="term" value="F:nickel cation binding"/>
    <property type="evidence" value="ECO:0007669"/>
    <property type="project" value="UniProtKB-UniRule"/>
</dbReference>
<dbReference type="AlphaFoldDB" id="A0ABD4TKM7"/>
<comment type="caution">
    <text evidence="3">The sequence shown here is derived from an EMBL/GenBank/DDBJ whole genome shotgun (WGS) entry which is preliminary data.</text>
</comment>
<reference evidence="3 4" key="1">
    <citation type="submission" date="2019-08" db="EMBL/GenBank/DDBJ databases">
        <authorList>
            <person name="Chen S.-C."/>
            <person name="Lai M.-C."/>
            <person name="You Y.-T."/>
        </authorList>
    </citation>
    <scope>NUCLEOTIDE SEQUENCE [LARGE SCALE GENOMIC DNA]</scope>
    <source>
        <strain evidence="3 4">P2F9704a</strain>
    </source>
</reference>
<dbReference type="Pfam" id="PF01969">
    <property type="entry name" value="Ni_insertion"/>
    <property type="match status" value="1"/>
</dbReference>
<dbReference type="Proteomes" id="UP001524383">
    <property type="component" value="Unassembled WGS sequence"/>
</dbReference>